<dbReference type="EMBL" id="WTVN01000063">
    <property type="protein sequence ID" value="NMG46345.1"/>
    <property type="molecule type" value="Genomic_DNA"/>
</dbReference>
<evidence type="ECO:0000313" key="2">
    <source>
        <dbReference type="EMBL" id="NMG46345.1"/>
    </source>
</evidence>
<protein>
    <submittedName>
        <fullName evidence="2">Nitroreductase</fullName>
    </submittedName>
</protein>
<dbReference type="PANTHER" id="PTHR42741">
    <property type="entry name" value="NITROREDUCTASE FAMILY PROTEIN"/>
    <property type="match status" value="1"/>
</dbReference>
<gene>
    <name evidence="2" type="ORF">GPA22_21740</name>
</gene>
<keyword evidence="3" id="KW-1185">Reference proteome</keyword>
<proteinExistence type="predicted"/>
<dbReference type="PANTHER" id="PTHR42741:SF3">
    <property type="entry name" value="NITROREDUCTASE FAMILY PROTEIN"/>
    <property type="match status" value="1"/>
</dbReference>
<evidence type="ECO:0000256" key="1">
    <source>
        <dbReference type="SAM" id="MobiDB-lite"/>
    </source>
</evidence>
<dbReference type="Proteomes" id="UP000623795">
    <property type="component" value="Unassembled WGS sequence"/>
</dbReference>
<name>A0ABX1Q4L7_9RHOO</name>
<accession>A0ABX1Q4L7</accession>
<dbReference type="Gene3D" id="3.40.109.10">
    <property type="entry name" value="NADH Oxidase"/>
    <property type="match status" value="1"/>
</dbReference>
<feature type="non-terminal residue" evidence="2">
    <location>
        <position position="156"/>
    </location>
</feature>
<comment type="caution">
    <text evidence="2">The sequence shown here is derived from an EMBL/GenBank/DDBJ whole genome shotgun (WGS) entry which is preliminary data.</text>
</comment>
<sequence>MPSAAAEAVRAYHERSKHRPERYAPGPGRLDWANQPDPWRTWDGAPRTALPLAADGLATRHAALRRGELTPPAPFDRAHLGILFELSLALSAWKEFAGSRWALRCNPSSGNLHPTEGYLIAPSLPGIAAGVHHYLSREHALEQRAGHEVGREGGWG</sequence>
<feature type="region of interest" description="Disordered" evidence="1">
    <location>
        <begin position="1"/>
        <end position="35"/>
    </location>
</feature>
<dbReference type="InterPro" id="IPR000415">
    <property type="entry name" value="Nitroreductase-like"/>
</dbReference>
<reference evidence="2 3" key="1">
    <citation type="submission" date="2019-12" db="EMBL/GenBank/DDBJ databases">
        <title>Comparative genomics gives insights into the taxonomy of the Azoarcus-Aromatoleum group and reveals separate origins of nif in the plant-associated Azoarcus and non-plant-associated Aromatoleum sub-groups.</title>
        <authorList>
            <person name="Lafos M."/>
            <person name="Maluk M."/>
            <person name="Batista M."/>
            <person name="Junghare M."/>
            <person name="Carmona M."/>
            <person name="Faoro H."/>
            <person name="Cruz L.M."/>
            <person name="Battistoni F."/>
            <person name="De Souza E."/>
            <person name="Pedrosa F."/>
            <person name="Chen W.-M."/>
            <person name="Poole P.S."/>
            <person name="Dixon R.A."/>
            <person name="James E.K."/>
        </authorList>
    </citation>
    <scope>NUCLEOTIDE SEQUENCE [LARGE SCALE GENOMIC DNA]</scope>
    <source>
        <strain evidence="2 3">Td21</strain>
    </source>
</reference>
<organism evidence="2 3">
    <name type="scientific">Aromatoleum toluvorans</name>
    <dbReference type="NCBI Taxonomy" id="92002"/>
    <lineage>
        <taxon>Bacteria</taxon>
        <taxon>Pseudomonadati</taxon>
        <taxon>Pseudomonadota</taxon>
        <taxon>Betaproteobacteria</taxon>
        <taxon>Rhodocyclales</taxon>
        <taxon>Rhodocyclaceae</taxon>
        <taxon>Aromatoleum</taxon>
    </lineage>
</organism>
<evidence type="ECO:0000313" key="3">
    <source>
        <dbReference type="Proteomes" id="UP000623795"/>
    </source>
</evidence>